<keyword evidence="2" id="KW-1185">Reference proteome</keyword>
<dbReference type="OrthoDB" id="6050977at2"/>
<proteinExistence type="predicted"/>
<accession>A0A1H3LVJ9</accession>
<protein>
    <submittedName>
        <fullName evidence="1">Uncharacterized protein</fullName>
    </submittedName>
</protein>
<name>A0A1H3LVJ9_9MICO</name>
<evidence type="ECO:0000313" key="1">
    <source>
        <dbReference type="EMBL" id="SDY68054.1"/>
    </source>
</evidence>
<sequence length="150" mass="16432">MKNSSIDPARFEACLGRPVDSPDVERLLADLGLTVLPQLSSEGYARVELPDRGVIMSFRPEAATNSRLKLTGIQFYSAVDGFTAYAGPLPRGLTFTDDRDEVLRKLGAPTRSMPDFHLDNWVTDGRLISVQQRDEGGIGHVLLGFPRGTT</sequence>
<dbReference type="Proteomes" id="UP000198891">
    <property type="component" value="Unassembled WGS sequence"/>
</dbReference>
<reference evidence="1 2" key="1">
    <citation type="submission" date="2016-10" db="EMBL/GenBank/DDBJ databases">
        <authorList>
            <person name="de Groot N.N."/>
        </authorList>
    </citation>
    <scope>NUCLEOTIDE SEQUENCE [LARGE SCALE GENOMIC DNA]</scope>
    <source>
        <strain evidence="1 2">CGMCC 4.3491</strain>
    </source>
</reference>
<gene>
    <name evidence="1" type="ORF">SAMN05216554_1139</name>
</gene>
<dbReference type="AlphaFoldDB" id="A0A1H3LVJ9"/>
<organism evidence="1 2">
    <name type="scientific">Herbiconiux ginsengi</name>
    <dbReference type="NCBI Taxonomy" id="381665"/>
    <lineage>
        <taxon>Bacteria</taxon>
        <taxon>Bacillati</taxon>
        <taxon>Actinomycetota</taxon>
        <taxon>Actinomycetes</taxon>
        <taxon>Micrococcales</taxon>
        <taxon>Microbacteriaceae</taxon>
        <taxon>Herbiconiux</taxon>
    </lineage>
</organism>
<evidence type="ECO:0000313" key="2">
    <source>
        <dbReference type="Proteomes" id="UP000198891"/>
    </source>
</evidence>
<dbReference type="RefSeq" id="WP_092549944.1">
    <property type="nucleotide sequence ID" value="NZ_FNPZ01000001.1"/>
</dbReference>
<dbReference type="EMBL" id="FNPZ01000001">
    <property type="protein sequence ID" value="SDY68054.1"/>
    <property type="molecule type" value="Genomic_DNA"/>
</dbReference>